<protein>
    <submittedName>
        <fullName evidence="9">SHOCT domain-containing protein</fullName>
    </submittedName>
</protein>
<evidence type="ECO:0000259" key="8">
    <source>
        <dbReference type="Pfam" id="PF13396"/>
    </source>
</evidence>
<evidence type="ECO:0000256" key="2">
    <source>
        <dbReference type="ARBA" id="ARBA00022475"/>
    </source>
</evidence>
<proteinExistence type="predicted"/>
<feature type="transmembrane region" description="Helical" evidence="6">
    <location>
        <begin position="9"/>
        <end position="29"/>
    </location>
</feature>
<evidence type="ECO:0000259" key="7">
    <source>
        <dbReference type="Pfam" id="PF09851"/>
    </source>
</evidence>
<evidence type="ECO:0000313" key="10">
    <source>
        <dbReference type="Proteomes" id="UP000627573"/>
    </source>
</evidence>
<reference evidence="9 10" key="1">
    <citation type="submission" date="2020-12" db="EMBL/GenBank/DDBJ databases">
        <title>Draft genome sequence of furan degrading bacterial strain FUR100.</title>
        <authorList>
            <person name="Woiski C."/>
        </authorList>
    </citation>
    <scope>NUCLEOTIDE SEQUENCE [LARGE SCALE GENOMIC DNA]</scope>
    <source>
        <strain evidence="9 10">FUR100</strain>
    </source>
</reference>
<keyword evidence="5 6" id="KW-0472">Membrane</keyword>
<feature type="domain" description="SHOCT" evidence="7">
    <location>
        <begin position="98"/>
        <end position="125"/>
    </location>
</feature>
<dbReference type="InterPro" id="IPR018649">
    <property type="entry name" value="SHOCT"/>
</dbReference>
<keyword evidence="10" id="KW-1185">Reference proteome</keyword>
<evidence type="ECO:0000256" key="5">
    <source>
        <dbReference type="ARBA" id="ARBA00023136"/>
    </source>
</evidence>
<name>A0A8I1DB81_RHOER</name>
<accession>A0A8I1DB81</accession>
<evidence type="ECO:0000256" key="3">
    <source>
        <dbReference type="ARBA" id="ARBA00022692"/>
    </source>
</evidence>
<dbReference type="InterPro" id="IPR027379">
    <property type="entry name" value="CLS_N"/>
</dbReference>
<dbReference type="Proteomes" id="UP000627573">
    <property type="component" value="Unassembled WGS sequence"/>
</dbReference>
<sequence>MLDSMWDLLWYTLTVFFFVAYLLVLFQIIGDLFRDRSMSGVVRVLWIIFLVVLPYLTAFVYILTRGRGIAERQAAAHSAAHSAADDYIREVAGKSAPEQISEAKALLDAGVIDAAEFAALKAKALS</sequence>
<evidence type="ECO:0000256" key="1">
    <source>
        <dbReference type="ARBA" id="ARBA00004651"/>
    </source>
</evidence>
<evidence type="ECO:0000256" key="4">
    <source>
        <dbReference type="ARBA" id="ARBA00022989"/>
    </source>
</evidence>
<organism evidence="9 10">
    <name type="scientific">Rhodococcus erythropolis</name>
    <name type="common">Arthrobacter picolinophilus</name>
    <dbReference type="NCBI Taxonomy" id="1833"/>
    <lineage>
        <taxon>Bacteria</taxon>
        <taxon>Bacillati</taxon>
        <taxon>Actinomycetota</taxon>
        <taxon>Actinomycetes</taxon>
        <taxon>Mycobacteriales</taxon>
        <taxon>Nocardiaceae</taxon>
        <taxon>Rhodococcus</taxon>
        <taxon>Rhodococcus erythropolis group</taxon>
    </lineage>
</organism>
<keyword evidence="4 6" id="KW-1133">Transmembrane helix</keyword>
<comment type="subcellular location">
    <subcellularLocation>
        <location evidence="1">Cell membrane</location>
        <topology evidence="1">Multi-pass membrane protein</topology>
    </subcellularLocation>
</comment>
<keyword evidence="3 6" id="KW-0812">Transmembrane</keyword>
<feature type="domain" description="Cardiolipin synthase N-terminal" evidence="8">
    <location>
        <begin position="20"/>
        <end position="65"/>
    </location>
</feature>
<keyword evidence="2" id="KW-1003">Cell membrane</keyword>
<evidence type="ECO:0000313" key="9">
    <source>
        <dbReference type="EMBL" id="MBH5147946.1"/>
    </source>
</evidence>
<dbReference type="GO" id="GO:0005886">
    <property type="term" value="C:plasma membrane"/>
    <property type="evidence" value="ECO:0007669"/>
    <property type="project" value="UniProtKB-SubCell"/>
</dbReference>
<gene>
    <name evidence="9" type="ORF">I3517_35675</name>
</gene>
<comment type="caution">
    <text evidence="9">The sequence shown here is derived from an EMBL/GenBank/DDBJ whole genome shotgun (WGS) entry which is preliminary data.</text>
</comment>
<feature type="transmembrane region" description="Helical" evidence="6">
    <location>
        <begin position="41"/>
        <end position="63"/>
    </location>
</feature>
<dbReference type="AlphaFoldDB" id="A0A8I1DB81"/>
<dbReference type="EMBL" id="JAECSB010000104">
    <property type="protein sequence ID" value="MBH5147946.1"/>
    <property type="molecule type" value="Genomic_DNA"/>
</dbReference>
<dbReference type="Pfam" id="PF13396">
    <property type="entry name" value="PLDc_N"/>
    <property type="match status" value="1"/>
</dbReference>
<dbReference type="RefSeq" id="WP_182263392.1">
    <property type="nucleotide sequence ID" value="NZ_JAECSB010000104.1"/>
</dbReference>
<dbReference type="Pfam" id="PF09851">
    <property type="entry name" value="SHOCT"/>
    <property type="match status" value="1"/>
</dbReference>
<evidence type="ECO:0000256" key="6">
    <source>
        <dbReference type="SAM" id="Phobius"/>
    </source>
</evidence>